<dbReference type="Pfam" id="PF14595">
    <property type="entry name" value="Thioredoxin_9"/>
    <property type="match status" value="1"/>
</dbReference>
<keyword evidence="2" id="KW-1185">Reference proteome</keyword>
<dbReference type="AlphaFoldDB" id="A0A2V3VN15"/>
<dbReference type="EMBL" id="QJJQ01000022">
    <property type="protein sequence ID" value="PXW81415.1"/>
    <property type="molecule type" value="Genomic_DNA"/>
</dbReference>
<sequence>MSLNEWFERGISKEEYIDSLQKHRDNFLHIYENFSVPTSDSLSNKENIRTIVLAEEWCGHCMLNIPILLRLTEQANIPIRFLPRDENLELMDQYTVDGKRYIPIVIFIDQEGNEVAKWGPMAPEVKELVEKLKVNVPTKDSPDYEGAFRQYVKEIVDVFRHDAAYWNYVYEDMIKSLP</sequence>
<protein>
    <submittedName>
        <fullName evidence="1">Thioredoxin-like protein</fullName>
    </submittedName>
</protein>
<accession>A0A2V3VN15</accession>
<dbReference type="SUPFAM" id="SSF52833">
    <property type="entry name" value="Thioredoxin-like"/>
    <property type="match status" value="1"/>
</dbReference>
<dbReference type="Proteomes" id="UP000247978">
    <property type="component" value="Unassembled WGS sequence"/>
</dbReference>
<dbReference type="RefSeq" id="WP_158525746.1">
    <property type="nucleotide sequence ID" value="NZ_JBHUHB010000001.1"/>
</dbReference>
<organism evidence="1 2">
    <name type="scientific">Pseudogracilibacillus auburnensis</name>
    <dbReference type="NCBI Taxonomy" id="1494959"/>
    <lineage>
        <taxon>Bacteria</taxon>
        <taxon>Bacillati</taxon>
        <taxon>Bacillota</taxon>
        <taxon>Bacilli</taxon>
        <taxon>Bacillales</taxon>
        <taxon>Bacillaceae</taxon>
        <taxon>Pseudogracilibacillus</taxon>
    </lineage>
</organism>
<dbReference type="Gene3D" id="3.40.30.10">
    <property type="entry name" value="Glutaredoxin"/>
    <property type="match status" value="1"/>
</dbReference>
<reference evidence="1 2" key="1">
    <citation type="submission" date="2018-05" db="EMBL/GenBank/DDBJ databases">
        <title>Genomic Encyclopedia of Type Strains, Phase IV (KMG-IV): sequencing the most valuable type-strain genomes for metagenomic binning, comparative biology and taxonomic classification.</title>
        <authorList>
            <person name="Goeker M."/>
        </authorList>
    </citation>
    <scope>NUCLEOTIDE SEQUENCE [LARGE SCALE GENOMIC DNA]</scope>
    <source>
        <strain evidence="1 2">DSM 28556</strain>
    </source>
</reference>
<proteinExistence type="predicted"/>
<dbReference type="InterPro" id="IPR036249">
    <property type="entry name" value="Thioredoxin-like_sf"/>
</dbReference>
<evidence type="ECO:0000313" key="1">
    <source>
        <dbReference type="EMBL" id="PXW81415.1"/>
    </source>
</evidence>
<dbReference type="CDD" id="cd02947">
    <property type="entry name" value="TRX_family"/>
    <property type="match status" value="1"/>
</dbReference>
<name>A0A2V3VN15_9BACI</name>
<evidence type="ECO:0000313" key="2">
    <source>
        <dbReference type="Proteomes" id="UP000247978"/>
    </source>
</evidence>
<gene>
    <name evidence="1" type="ORF">DFR56_12225</name>
</gene>
<dbReference type="OrthoDB" id="6120799at2"/>
<comment type="caution">
    <text evidence="1">The sequence shown here is derived from an EMBL/GenBank/DDBJ whole genome shotgun (WGS) entry which is preliminary data.</text>
</comment>